<gene>
    <name evidence="2" type="ORF">GTW51_10030</name>
</gene>
<evidence type="ECO:0000256" key="1">
    <source>
        <dbReference type="SAM" id="SignalP"/>
    </source>
</evidence>
<keyword evidence="3" id="KW-1185">Reference proteome</keyword>
<proteinExistence type="predicted"/>
<comment type="caution">
    <text evidence="2">The sequence shown here is derived from an EMBL/GenBank/DDBJ whole genome shotgun (WGS) entry which is preliminary data.</text>
</comment>
<reference evidence="2 3" key="1">
    <citation type="submission" date="2020-01" db="EMBL/GenBank/DDBJ databases">
        <title>Genomes of bacteria type strains.</title>
        <authorList>
            <person name="Chen J."/>
            <person name="Zhu S."/>
            <person name="Chen J."/>
        </authorList>
    </citation>
    <scope>NUCLEOTIDE SEQUENCE [LARGE SCALE GENOMIC DNA]</scope>
    <source>
        <strain evidence="2 3">KCTC 52919</strain>
    </source>
</reference>
<dbReference type="AlphaFoldDB" id="A0A6L9MGV0"/>
<evidence type="ECO:0000313" key="3">
    <source>
        <dbReference type="Proteomes" id="UP000476332"/>
    </source>
</evidence>
<feature type="signal peptide" evidence="1">
    <location>
        <begin position="1"/>
        <end position="17"/>
    </location>
</feature>
<protein>
    <submittedName>
        <fullName evidence="2">Uncharacterized protein</fullName>
    </submittedName>
</protein>
<evidence type="ECO:0000313" key="2">
    <source>
        <dbReference type="EMBL" id="NDV87039.1"/>
    </source>
</evidence>
<keyword evidence="1" id="KW-0732">Signal</keyword>
<dbReference type="Proteomes" id="UP000476332">
    <property type="component" value="Unassembled WGS sequence"/>
</dbReference>
<dbReference type="RefSeq" id="WP_163043796.1">
    <property type="nucleotide sequence ID" value="NZ_JAAAMJ010000006.1"/>
</dbReference>
<accession>A0A6L9MGV0</accession>
<name>A0A6L9MGV0_9HYPH</name>
<dbReference type="EMBL" id="JAAAMJ010000006">
    <property type="protein sequence ID" value="NDV87039.1"/>
    <property type="molecule type" value="Genomic_DNA"/>
</dbReference>
<sequence>MVAVASAFMSLIGGGSAATVPAAAGTTAAGTAAATATTGSTIASILQGTATALSVFAGIGAANTEADALEMAAGDAEREKALETLQGVERRTSIKRAMMDAIGEQNVATAASGVDLSFGTPSQARREAFREADLGIETANGTEQTRVSRLTERAANYRSRAKSTRRAGLLTDLGQGAEGASNILLRG</sequence>
<organism evidence="2 3">
    <name type="scientific">Aurantimonas aggregata</name>
    <dbReference type="NCBI Taxonomy" id="2047720"/>
    <lineage>
        <taxon>Bacteria</taxon>
        <taxon>Pseudomonadati</taxon>
        <taxon>Pseudomonadota</taxon>
        <taxon>Alphaproteobacteria</taxon>
        <taxon>Hyphomicrobiales</taxon>
        <taxon>Aurantimonadaceae</taxon>
        <taxon>Aurantimonas</taxon>
    </lineage>
</organism>
<feature type="chain" id="PRO_5026981920" evidence="1">
    <location>
        <begin position="18"/>
        <end position="187"/>
    </location>
</feature>